<accession>A0A0P1AF48</accession>
<dbReference type="InterPro" id="IPR013083">
    <property type="entry name" value="Znf_RING/FYVE/PHD"/>
</dbReference>
<dbReference type="InterPro" id="IPR052727">
    <property type="entry name" value="Rab4/Rab5_effector"/>
</dbReference>
<dbReference type="EMBL" id="CCYD01000409">
    <property type="protein sequence ID" value="CEG39216.1"/>
    <property type="molecule type" value="Genomic_DNA"/>
</dbReference>
<keyword evidence="2 4" id="KW-0863">Zinc-finger</keyword>
<evidence type="ECO:0000256" key="1">
    <source>
        <dbReference type="ARBA" id="ARBA00022723"/>
    </source>
</evidence>
<dbReference type="SUPFAM" id="SSF57903">
    <property type="entry name" value="FYVE/PHD zinc finger"/>
    <property type="match status" value="1"/>
</dbReference>
<dbReference type="Pfam" id="PF01363">
    <property type="entry name" value="FYVE"/>
    <property type="match status" value="1"/>
</dbReference>
<proteinExistence type="predicted"/>
<dbReference type="PROSITE" id="PS50178">
    <property type="entry name" value="ZF_FYVE"/>
    <property type="match status" value="1"/>
</dbReference>
<evidence type="ECO:0000313" key="6">
    <source>
        <dbReference type="EMBL" id="CEG39216.1"/>
    </source>
</evidence>
<dbReference type="PANTHER" id="PTHR13510:SF44">
    <property type="entry name" value="RABENOSYN-5"/>
    <property type="match status" value="1"/>
</dbReference>
<dbReference type="AlphaFoldDB" id="A0A0P1AF48"/>
<name>A0A0P1AF48_PLAHL</name>
<evidence type="ECO:0000313" key="7">
    <source>
        <dbReference type="Proteomes" id="UP000054928"/>
    </source>
</evidence>
<feature type="domain" description="FYVE-type" evidence="5">
    <location>
        <begin position="110"/>
        <end position="175"/>
    </location>
</feature>
<organism evidence="6 7">
    <name type="scientific">Plasmopara halstedii</name>
    <name type="common">Downy mildew of sunflower</name>
    <dbReference type="NCBI Taxonomy" id="4781"/>
    <lineage>
        <taxon>Eukaryota</taxon>
        <taxon>Sar</taxon>
        <taxon>Stramenopiles</taxon>
        <taxon>Oomycota</taxon>
        <taxon>Peronosporomycetes</taxon>
        <taxon>Peronosporales</taxon>
        <taxon>Peronosporaceae</taxon>
        <taxon>Plasmopara</taxon>
    </lineage>
</organism>
<dbReference type="Proteomes" id="UP000054928">
    <property type="component" value="Unassembled WGS sequence"/>
</dbReference>
<dbReference type="SMART" id="SM00064">
    <property type="entry name" value="FYVE"/>
    <property type="match status" value="1"/>
</dbReference>
<dbReference type="OrthoDB" id="660555at2759"/>
<protein>
    <submittedName>
        <fullName evidence="6">Predicted Rho/Rac guanine nucleotide exchange factor/faciogenital dysplasia protein 3</fullName>
    </submittedName>
</protein>
<evidence type="ECO:0000256" key="2">
    <source>
        <dbReference type="ARBA" id="ARBA00022771"/>
    </source>
</evidence>
<dbReference type="InterPro" id="IPR017455">
    <property type="entry name" value="Znf_FYVE-rel"/>
</dbReference>
<keyword evidence="3" id="KW-0862">Zinc</keyword>
<keyword evidence="7" id="KW-1185">Reference proteome</keyword>
<evidence type="ECO:0000256" key="4">
    <source>
        <dbReference type="PROSITE-ProRule" id="PRU00091"/>
    </source>
</evidence>
<reference evidence="7" key="1">
    <citation type="submission" date="2014-09" db="EMBL/GenBank/DDBJ databases">
        <authorList>
            <person name="Sharma Rahul"/>
            <person name="Thines Marco"/>
        </authorList>
    </citation>
    <scope>NUCLEOTIDE SEQUENCE [LARGE SCALE GENOMIC DNA]</scope>
</reference>
<dbReference type="GO" id="GO:0008270">
    <property type="term" value="F:zinc ion binding"/>
    <property type="evidence" value="ECO:0007669"/>
    <property type="project" value="UniProtKB-KW"/>
</dbReference>
<sequence length="333" mass="37365">MVGYTTNTDGQEVGFVAMASIDVPECPEFTGSMKMTRMRMKRTLIINPSIESKGTSELFVMGATETNESSITENAQYRMNMAVLNDISLVIDSRNIAKQTLTPPRNWIPDKSCQSCSICCRNFNFMYRRRHHCRLCGDVICKTCYVTRGVLDSEADRPVDVCQRKFCVRCVMGLRVMDKRLDKFSRRFSKLLPHNKEPSNFSASTPEHQLSTGNMLGSFTTYFKRGSNQKHRINLSQLYKLSATQETSPEIDENQSGGTCARAFVGGFLVSYDCGSSKCCQSSPSLNLLHSNSYGKLRHLSRHGSTASLVSNSDSIEETLIPKMDEVTRMVII</sequence>
<keyword evidence="1" id="KW-0479">Metal-binding</keyword>
<dbReference type="InterPro" id="IPR011011">
    <property type="entry name" value="Znf_FYVE_PHD"/>
</dbReference>
<dbReference type="Gene3D" id="3.30.40.10">
    <property type="entry name" value="Zinc/RING finger domain, C3HC4 (zinc finger)"/>
    <property type="match status" value="1"/>
</dbReference>
<dbReference type="InterPro" id="IPR000306">
    <property type="entry name" value="Znf_FYVE"/>
</dbReference>
<dbReference type="RefSeq" id="XP_024575585.1">
    <property type="nucleotide sequence ID" value="XM_024724739.1"/>
</dbReference>
<dbReference type="GeneID" id="36404325"/>
<dbReference type="PANTHER" id="PTHR13510">
    <property type="entry name" value="FYVE-FINGER-CONTAINING RAB5 EFFECTOR PROTEIN RABENOSYN-5-RELATED"/>
    <property type="match status" value="1"/>
</dbReference>
<evidence type="ECO:0000259" key="5">
    <source>
        <dbReference type="PROSITE" id="PS50178"/>
    </source>
</evidence>
<evidence type="ECO:0000256" key="3">
    <source>
        <dbReference type="ARBA" id="ARBA00022833"/>
    </source>
</evidence>